<feature type="transmembrane region" description="Helical" evidence="5">
    <location>
        <begin position="134"/>
        <end position="155"/>
    </location>
</feature>
<feature type="transmembrane region" description="Helical" evidence="5">
    <location>
        <begin position="202"/>
        <end position="225"/>
    </location>
</feature>
<dbReference type="PIRSF" id="PIRSF006060">
    <property type="entry name" value="AA_transporter"/>
    <property type="match status" value="1"/>
</dbReference>
<dbReference type="GO" id="GO:0055085">
    <property type="term" value="P:transmembrane transport"/>
    <property type="evidence" value="ECO:0007669"/>
    <property type="project" value="InterPro"/>
</dbReference>
<feature type="transmembrane region" description="Helical" evidence="5">
    <location>
        <begin position="409"/>
        <end position="427"/>
    </location>
</feature>
<keyword evidence="2 5" id="KW-0812">Transmembrane</keyword>
<evidence type="ECO:0000259" key="6">
    <source>
        <dbReference type="Pfam" id="PF00324"/>
    </source>
</evidence>
<evidence type="ECO:0000256" key="5">
    <source>
        <dbReference type="SAM" id="Phobius"/>
    </source>
</evidence>
<evidence type="ECO:0000256" key="2">
    <source>
        <dbReference type="ARBA" id="ARBA00022692"/>
    </source>
</evidence>
<proteinExistence type="predicted"/>
<feature type="transmembrane region" description="Helical" evidence="5">
    <location>
        <begin position="372"/>
        <end position="397"/>
    </location>
</feature>
<dbReference type="RefSeq" id="WP_034191043.1">
    <property type="nucleotide sequence ID" value="NZ_CP015035.1"/>
</dbReference>
<dbReference type="GO" id="GO:0016020">
    <property type="term" value="C:membrane"/>
    <property type="evidence" value="ECO:0007669"/>
    <property type="project" value="UniProtKB-SubCell"/>
</dbReference>
<evidence type="ECO:0000256" key="4">
    <source>
        <dbReference type="ARBA" id="ARBA00023136"/>
    </source>
</evidence>
<evidence type="ECO:0000313" key="7">
    <source>
        <dbReference type="EMBL" id="KEA55809.1"/>
    </source>
</evidence>
<accession>A0A071M4J4</accession>
<feature type="domain" description="Amino acid permease/ SLC12A" evidence="6">
    <location>
        <begin position="39"/>
        <end position="433"/>
    </location>
</feature>
<feature type="transmembrane region" description="Helical" evidence="5">
    <location>
        <begin position="95"/>
        <end position="122"/>
    </location>
</feature>
<feature type="transmembrane region" description="Helical" evidence="5">
    <location>
        <begin position="16"/>
        <end position="44"/>
    </location>
</feature>
<keyword evidence="3 5" id="KW-1133">Transmembrane helix</keyword>
<feature type="transmembrane region" description="Helical" evidence="5">
    <location>
        <begin position="439"/>
        <end position="461"/>
    </location>
</feature>
<feature type="transmembrane region" description="Helical" evidence="5">
    <location>
        <begin position="50"/>
        <end position="74"/>
    </location>
</feature>
<evidence type="ECO:0000256" key="1">
    <source>
        <dbReference type="ARBA" id="ARBA00004141"/>
    </source>
</evidence>
<dbReference type="OrthoDB" id="9804700at2"/>
<feature type="transmembrane region" description="Helical" evidence="5">
    <location>
        <begin position="296"/>
        <end position="318"/>
    </location>
</feature>
<dbReference type="PANTHER" id="PTHR42770">
    <property type="entry name" value="AMINO ACID TRANSPORTER-RELATED"/>
    <property type="match status" value="1"/>
</dbReference>
<sequence length="480" mass="51372">MDAAREVDQPQLRKGALGLFAIVSAVIATNGPLTALVGAVPVSLTMGNGIGLPSVFVIVGLVYVLFSVGFTAMSKYTTNAGAFYAYIAQGLGRPWGISAAFVAILSYNAMQLACYGMLGFFLSTGLHDWIGVDVPWWICCLGALLVILVASVTNIEISGRLLFFLLAAEMLVIAAFDVAAVLHGGPAGYTLAPFTPQHTFTAGFGTAIVFVVGSYMGFETTAIYAEEAKEPHRNIPLATYISITTIMVLYTFSVWALIVVWGPSEVVSMAGKDPAGLWYGMAERIAGKFISEAMQALMLTSLFAALLSFHNTTSRYIFSLGREEVLPKVLSTVSRGQQAPVVACAVQATAVAAALLLFAWSKSDPMNVVLPYTAALSTIGLLSVQCLTSLSVIAFFMRGGRGESAWVRQIAPAASAIALAWFVFMEVSHLDLMTGSTSRWIYCFPYGIATLALLGVVYALWLRKARPDRYSSLGRFLSEL</sequence>
<comment type="subcellular location">
    <subcellularLocation>
        <location evidence="1">Membrane</location>
        <topology evidence="1">Multi-pass membrane protein</topology>
    </subcellularLocation>
</comment>
<dbReference type="Pfam" id="PF00324">
    <property type="entry name" value="AA_permease"/>
    <property type="match status" value="1"/>
</dbReference>
<keyword evidence="4 5" id="KW-0472">Membrane</keyword>
<dbReference type="PANTHER" id="PTHR42770:SF16">
    <property type="entry name" value="AMINO ACID PERMEASE"/>
    <property type="match status" value="1"/>
</dbReference>
<feature type="transmembrane region" description="Helical" evidence="5">
    <location>
        <begin position="162"/>
        <end position="182"/>
    </location>
</feature>
<dbReference type="EMBL" id="JJOA01000035">
    <property type="protein sequence ID" value="KEA55809.1"/>
    <property type="molecule type" value="Genomic_DNA"/>
</dbReference>
<protein>
    <submittedName>
        <fullName evidence="7">Amino acid permease</fullName>
    </submittedName>
</protein>
<comment type="caution">
    <text evidence="7">The sequence shown here is derived from an EMBL/GenBank/DDBJ whole genome shotgun (WGS) entry which is preliminary data.</text>
</comment>
<dbReference type="Gene3D" id="1.20.1740.10">
    <property type="entry name" value="Amino acid/polyamine transporter I"/>
    <property type="match status" value="1"/>
</dbReference>
<reference evidence="7" key="1">
    <citation type="submission" date="2014-04" db="EMBL/GenBank/DDBJ databases">
        <title>In planta biocontrol of soil-borne Fusarium wilt of banana through a plant endophytic bacterium, Burkholderia cenocepacia 869T2.</title>
        <authorList>
            <person name="Ho Y.-N."/>
            <person name="Chiang H.-M."/>
            <person name="Chao C.-P."/>
            <person name="Su C.-C."/>
            <person name="Hsu H.-F."/>
            <person name="Guo C.-T."/>
            <person name="Hsieh J.-L."/>
            <person name="Huang C.-C."/>
        </authorList>
    </citation>
    <scope>NUCLEOTIDE SEQUENCE [LARGE SCALE GENOMIC DNA]</scope>
    <source>
        <strain evidence="7">869T2</strain>
    </source>
</reference>
<name>A0A071M4J4_9BURK</name>
<evidence type="ECO:0000256" key="3">
    <source>
        <dbReference type="ARBA" id="ARBA00022989"/>
    </source>
</evidence>
<feature type="transmembrane region" description="Helical" evidence="5">
    <location>
        <begin position="339"/>
        <end position="360"/>
    </location>
</feature>
<dbReference type="InterPro" id="IPR004841">
    <property type="entry name" value="AA-permease/SLC12A_dom"/>
</dbReference>
<dbReference type="InterPro" id="IPR050367">
    <property type="entry name" value="APC_superfamily"/>
</dbReference>
<organism evidence="7">
    <name type="scientific">Burkholderia cenocepacia</name>
    <dbReference type="NCBI Taxonomy" id="95486"/>
    <lineage>
        <taxon>Bacteria</taxon>
        <taxon>Pseudomonadati</taxon>
        <taxon>Pseudomonadota</taxon>
        <taxon>Betaproteobacteria</taxon>
        <taxon>Burkholderiales</taxon>
        <taxon>Burkholderiaceae</taxon>
        <taxon>Burkholderia</taxon>
        <taxon>Burkholderia cepacia complex</taxon>
    </lineage>
</organism>
<gene>
    <name evidence="7" type="ORF">DT99_30470</name>
</gene>
<dbReference type="AlphaFoldDB" id="A0A071M4J4"/>
<feature type="transmembrane region" description="Helical" evidence="5">
    <location>
        <begin position="237"/>
        <end position="261"/>
    </location>
</feature>